<accession>A0A167IQV1</accession>
<dbReference type="OrthoDB" id="5510573at2"/>
<evidence type="ECO:0000313" key="4">
    <source>
        <dbReference type="Proteomes" id="UP000185680"/>
    </source>
</evidence>
<dbReference type="KEGG" id="hyl:LPB072_18800"/>
<evidence type="ECO:0000313" key="3">
    <source>
        <dbReference type="Proteomes" id="UP000185657"/>
    </source>
</evidence>
<dbReference type="SUPFAM" id="SSF56436">
    <property type="entry name" value="C-type lectin-like"/>
    <property type="match status" value="1"/>
</dbReference>
<name>A0A167IQV1_9BURK</name>
<proteinExistence type="predicted"/>
<dbReference type="Proteomes" id="UP000185680">
    <property type="component" value="Chromosome"/>
</dbReference>
<dbReference type="Gene3D" id="3.10.100.10">
    <property type="entry name" value="Mannose-Binding Protein A, subunit A"/>
    <property type="match status" value="1"/>
</dbReference>
<gene>
    <name evidence="1" type="ORF">LPB072_18800</name>
    <name evidence="2" type="ORF">LPB72_05750</name>
</gene>
<dbReference type="EMBL" id="CP017476">
    <property type="protein sequence ID" value="AOW15808.1"/>
    <property type="molecule type" value="Genomic_DNA"/>
</dbReference>
<evidence type="ECO:0008006" key="5">
    <source>
        <dbReference type="Google" id="ProtNLM"/>
    </source>
</evidence>
<protein>
    <recommendedName>
        <fullName evidence="5">Lectin</fullName>
    </recommendedName>
</protein>
<dbReference type="AlphaFoldDB" id="A0A167IQV1"/>
<evidence type="ECO:0000313" key="1">
    <source>
        <dbReference type="EMBL" id="AOW15808.1"/>
    </source>
</evidence>
<sequence>MGMKDKGMSFFVTSMNPGKGADLGGLAGADAHCAALAQAAGSKGKNWKAYLSSSQENARDRIGKGPWMNAKGVVVATSVENLLSDANNLTKDNAIDEKGMVINGRGDTPNRHDMMTASNAKGMLEGGTCNDWTSSGEGSVLVGHHDRVGGGAAPTSWSSAHPSRACGMEALRATGGEGLYYCFAAN</sequence>
<organism evidence="1 4">
    <name type="scientific">Hydrogenophaga crassostreae</name>
    <dbReference type="NCBI Taxonomy" id="1763535"/>
    <lineage>
        <taxon>Bacteria</taxon>
        <taxon>Pseudomonadati</taxon>
        <taxon>Pseudomonadota</taxon>
        <taxon>Betaproteobacteria</taxon>
        <taxon>Burkholderiales</taxon>
        <taxon>Comamonadaceae</taxon>
        <taxon>Hydrogenophaga</taxon>
    </lineage>
</organism>
<keyword evidence="3" id="KW-1185">Reference proteome</keyword>
<evidence type="ECO:0000313" key="2">
    <source>
        <dbReference type="EMBL" id="OAD43391.1"/>
    </source>
</evidence>
<dbReference type="InterPro" id="IPR016186">
    <property type="entry name" value="C-type_lectin-like/link_sf"/>
</dbReference>
<reference evidence="2 3" key="1">
    <citation type="submission" date="2016-02" db="EMBL/GenBank/DDBJ databases">
        <title>Draft genome sequence of Hydrogenophaga sp. LPB0072.</title>
        <authorList>
            <person name="Shin S.-K."/>
            <person name="Yi H."/>
        </authorList>
    </citation>
    <scope>NUCLEOTIDE SEQUENCE [LARGE SCALE GENOMIC DNA]</scope>
    <source>
        <strain evidence="2 3">LPB0072</strain>
    </source>
</reference>
<reference evidence="1 4" key="2">
    <citation type="submission" date="2016-10" db="EMBL/GenBank/DDBJ databases">
        <title>Hydorgenophaga sp. LPB0072 isolated from gastropod.</title>
        <authorList>
            <person name="Kim E."/>
            <person name="Yi H."/>
        </authorList>
    </citation>
    <scope>NUCLEOTIDE SEQUENCE [LARGE SCALE GENOMIC DNA]</scope>
    <source>
        <strain evidence="1 4">LPB0072</strain>
    </source>
</reference>
<dbReference type="InterPro" id="IPR016187">
    <property type="entry name" value="CTDL_fold"/>
</dbReference>
<dbReference type="Proteomes" id="UP000185657">
    <property type="component" value="Unassembled WGS sequence"/>
</dbReference>
<dbReference type="EMBL" id="LVWD01000004">
    <property type="protein sequence ID" value="OAD43391.1"/>
    <property type="molecule type" value="Genomic_DNA"/>
</dbReference>
<dbReference type="STRING" id="1763535.LPB072_18800"/>